<dbReference type="EMBL" id="DSBY01000075">
    <property type="protein sequence ID" value="HDS62857.1"/>
    <property type="molecule type" value="Genomic_DNA"/>
</dbReference>
<dbReference type="SMART" id="SM00089">
    <property type="entry name" value="PKD"/>
    <property type="match status" value="1"/>
</dbReference>
<evidence type="ECO:0000313" key="2">
    <source>
        <dbReference type="EMBL" id="HDS62857.1"/>
    </source>
</evidence>
<feature type="domain" description="PKD" evidence="1">
    <location>
        <begin position="1"/>
        <end position="75"/>
    </location>
</feature>
<dbReference type="Pfam" id="PF18911">
    <property type="entry name" value="PKD_4"/>
    <property type="match status" value="1"/>
</dbReference>
<dbReference type="FunFam" id="2.60.40.10:FF:000270">
    <property type="entry name" value="Cell surface protein"/>
    <property type="match status" value="1"/>
</dbReference>
<protein>
    <submittedName>
        <fullName evidence="2">PKD domain-containing protein</fullName>
    </submittedName>
</protein>
<sequence length="248" mass="26786">MSGTPPLTVRFTDLSTRHPTAWTWDFSDGTTSSLQSPVHTYSDPGTYTVSLTASNLFGSGTETKIGYITVTSLSSGYDILLITEHPKGGHLGNGGYMEFAVSGLWSRIKVGETSYDLNQGDIVRILLNKDQAGKIHIAEQNINAFIFDDVTVSINSVTKGSGSIGDGDIWINTYSGMVSTLTLTVPEKNAWTRFEIDGDQILYGKDKTGITLTGLVPDSDGVLNLDVLDEPSSNDVYYNGGAEEYSFI</sequence>
<dbReference type="InterPro" id="IPR013783">
    <property type="entry name" value="Ig-like_fold"/>
</dbReference>
<dbReference type="InterPro" id="IPR035986">
    <property type="entry name" value="PKD_dom_sf"/>
</dbReference>
<accession>A0A831LYD8</accession>
<proteinExistence type="predicted"/>
<name>A0A831LYD8_9EURY</name>
<dbReference type="PROSITE" id="PS50093">
    <property type="entry name" value="PKD"/>
    <property type="match status" value="1"/>
</dbReference>
<dbReference type="SUPFAM" id="SSF49299">
    <property type="entry name" value="PKD domain"/>
    <property type="match status" value="1"/>
</dbReference>
<gene>
    <name evidence="2" type="ORF">ENN52_01755</name>
</gene>
<dbReference type="Gene3D" id="2.60.40.10">
    <property type="entry name" value="Immunoglobulins"/>
    <property type="match status" value="1"/>
</dbReference>
<organism evidence="2">
    <name type="scientific">Methanofollis liminatans</name>
    <dbReference type="NCBI Taxonomy" id="2201"/>
    <lineage>
        <taxon>Archaea</taxon>
        <taxon>Methanobacteriati</taxon>
        <taxon>Methanobacteriota</taxon>
        <taxon>Stenosarchaea group</taxon>
        <taxon>Methanomicrobia</taxon>
        <taxon>Methanomicrobiales</taxon>
        <taxon>Methanomicrobiaceae</taxon>
        <taxon>Methanofollis</taxon>
    </lineage>
</organism>
<comment type="caution">
    <text evidence="2">The sequence shown here is derived from an EMBL/GenBank/DDBJ whole genome shotgun (WGS) entry which is preliminary data.</text>
</comment>
<evidence type="ECO:0000259" key="1">
    <source>
        <dbReference type="PROSITE" id="PS50093"/>
    </source>
</evidence>
<dbReference type="Proteomes" id="UP000885648">
    <property type="component" value="Unassembled WGS sequence"/>
</dbReference>
<dbReference type="InterPro" id="IPR022409">
    <property type="entry name" value="PKD/Chitinase_dom"/>
</dbReference>
<dbReference type="InterPro" id="IPR000601">
    <property type="entry name" value="PKD_dom"/>
</dbReference>
<dbReference type="CDD" id="cd00146">
    <property type="entry name" value="PKD"/>
    <property type="match status" value="1"/>
</dbReference>
<dbReference type="AlphaFoldDB" id="A0A831LYD8"/>
<reference evidence="2" key="1">
    <citation type="journal article" date="2020" name="mSystems">
        <title>Genome- and Community-Level Interaction Insights into Carbon Utilization and Element Cycling Functions of Hydrothermarchaeota in Hydrothermal Sediment.</title>
        <authorList>
            <person name="Zhou Z."/>
            <person name="Liu Y."/>
            <person name="Xu W."/>
            <person name="Pan J."/>
            <person name="Luo Z.H."/>
            <person name="Li M."/>
        </authorList>
    </citation>
    <scope>NUCLEOTIDE SEQUENCE</scope>
    <source>
        <strain evidence="2">SpSt-1183</strain>
    </source>
</reference>